<evidence type="ECO:0000313" key="1">
    <source>
        <dbReference type="EMBL" id="OMP12937.1"/>
    </source>
</evidence>
<organism evidence="1 2">
    <name type="scientific">Corchorus olitorius</name>
    <dbReference type="NCBI Taxonomy" id="93759"/>
    <lineage>
        <taxon>Eukaryota</taxon>
        <taxon>Viridiplantae</taxon>
        <taxon>Streptophyta</taxon>
        <taxon>Embryophyta</taxon>
        <taxon>Tracheophyta</taxon>
        <taxon>Spermatophyta</taxon>
        <taxon>Magnoliopsida</taxon>
        <taxon>eudicotyledons</taxon>
        <taxon>Gunneridae</taxon>
        <taxon>Pentapetalae</taxon>
        <taxon>rosids</taxon>
        <taxon>malvids</taxon>
        <taxon>Malvales</taxon>
        <taxon>Malvaceae</taxon>
        <taxon>Grewioideae</taxon>
        <taxon>Apeibeae</taxon>
        <taxon>Corchorus</taxon>
    </lineage>
</organism>
<proteinExistence type="predicted"/>
<keyword evidence="2" id="KW-1185">Reference proteome</keyword>
<name>A0A1R3L0V3_9ROSI</name>
<feature type="non-terminal residue" evidence="1">
    <location>
        <position position="56"/>
    </location>
</feature>
<dbReference type="AlphaFoldDB" id="A0A1R3L0V3"/>
<dbReference type="EMBL" id="AWUE01005583">
    <property type="protein sequence ID" value="OMP12937.1"/>
    <property type="molecule type" value="Genomic_DNA"/>
</dbReference>
<protein>
    <submittedName>
        <fullName evidence="1">Uncharacterized protein</fullName>
    </submittedName>
</protein>
<dbReference type="Proteomes" id="UP000187203">
    <property type="component" value="Unassembled WGS sequence"/>
</dbReference>
<sequence>WVTRLIHQSVRGLALHHIRDLHAARRRAWRSIDLKDNLFGTIRLAVGSGDAVGVRQ</sequence>
<evidence type="ECO:0000313" key="2">
    <source>
        <dbReference type="Proteomes" id="UP000187203"/>
    </source>
</evidence>
<reference evidence="2" key="1">
    <citation type="submission" date="2013-09" db="EMBL/GenBank/DDBJ databases">
        <title>Corchorus olitorius genome sequencing.</title>
        <authorList>
            <person name="Alam M."/>
            <person name="Haque M.S."/>
            <person name="Islam M.S."/>
            <person name="Emdad E.M."/>
            <person name="Islam M.M."/>
            <person name="Ahmed B."/>
            <person name="Halim A."/>
            <person name="Hossen Q.M.M."/>
            <person name="Hossain M.Z."/>
            <person name="Ahmed R."/>
            <person name="Khan M.M."/>
            <person name="Islam R."/>
            <person name="Rashid M.M."/>
            <person name="Khan S.A."/>
            <person name="Rahman M.S."/>
            <person name="Alam M."/>
            <person name="Yahiya A.S."/>
            <person name="Khan M.S."/>
            <person name="Azam M.S."/>
            <person name="Haque T."/>
            <person name="Lashkar M.Z.H."/>
            <person name="Akhand A.I."/>
            <person name="Morshed G."/>
            <person name="Roy S."/>
            <person name="Uddin K.S."/>
            <person name="Rabeya T."/>
            <person name="Hossain A.S."/>
            <person name="Chowdhury A."/>
            <person name="Snigdha A.R."/>
            <person name="Mortoza M.S."/>
            <person name="Matin S.A."/>
            <person name="Hoque S.M.E."/>
            <person name="Islam M.K."/>
            <person name="Roy D.K."/>
            <person name="Haider R."/>
            <person name="Moosa M.M."/>
            <person name="Elias S.M."/>
            <person name="Hasan A.M."/>
            <person name="Jahan S."/>
            <person name="Shafiuddin M."/>
            <person name="Mahmood N."/>
            <person name="Shommy N.S."/>
        </authorList>
    </citation>
    <scope>NUCLEOTIDE SEQUENCE [LARGE SCALE GENOMIC DNA]</scope>
    <source>
        <strain evidence="2">cv. O-4</strain>
    </source>
</reference>
<accession>A0A1R3L0V3</accession>
<gene>
    <name evidence="1" type="ORF">COLO4_02552</name>
</gene>
<feature type="non-terminal residue" evidence="1">
    <location>
        <position position="1"/>
    </location>
</feature>
<comment type="caution">
    <text evidence="1">The sequence shown here is derived from an EMBL/GenBank/DDBJ whole genome shotgun (WGS) entry which is preliminary data.</text>
</comment>